<dbReference type="GeneID" id="75687003"/>
<evidence type="ECO:0000313" key="1">
    <source>
        <dbReference type="EMBL" id="QWM90581.1"/>
    </source>
</evidence>
<name>A0AAE7V584_9CAUD</name>
<dbReference type="RefSeq" id="YP_010509521.1">
    <property type="nucleotide sequence ID" value="NC_067209.1"/>
</dbReference>
<evidence type="ECO:0000313" key="2">
    <source>
        <dbReference type="Proteomes" id="UP000827408"/>
    </source>
</evidence>
<dbReference type="EMBL" id="MZ130491">
    <property type="protein sequence ID" value="QWM90581.1"/>
    <property type="molecule type" value="Genomic_DNA"/>
</dbReference>
<organism evidence="1 2">
    <name type="scientific">uncultured phage cr61_1</name>
    <dbReference type="NCBI Taxonomy" id="2986417"/>
    <lineage>
        <taxon>Viruses</taxon>
        <taxon>Duplodnaviria</taxon>
        <taxon>Heunggongvirae</taxon>
        <taxon>Uroviricota</taxon>
        <taxon>Caudoviricetes</taxon>
        <taxon>Crassvirales</taxon>
        <taxon>Suoliviridae</taxon>
        <taxon>Oafivirinae</taxon>
        <taxon>Bohxovirus</taxon>
        <taxon>Bohxovirus oralis</taxon>
    </lineage>
</organism>
<sequence>MDKVVIWKSGMNGFGVYKNIWTNIVFNKDTIDAIENDKSLEKSLKGILDKYKELERDNIYCISSLMYKWAGSGSNFKLHGARMTTVKPYKHFQEVVFTMEHQKKAAKSIVKLLEASVSAKSNTSK</sequence>
<keyword evidence="2" id="KW-1185">Reference proteome</keyword>
<proteinExistence type="predicted"/>
<dbReference type="KEGG" id="vg:75687003"/>
<accession>A0AAE7V584</accession>
<dbReference type="Proteomes" id="UP000827408">
    <property type="component" value="Segment"/>
</dbReference>
<protein>
    <submittedName>
        <fullName evidence="1">Uncharacterized protein</fullName>
    </submittedName>
</protein>
<reference evidence="1 2" key="1">
    <citation type="submission" date="2021-04" db="EMBL/GenBank/DDBJ databases">
        <authorList>
            <person name="Shkoporov A.N."/>
            <person name="Stockdale S.R."/>
            <person name="Guerin E."/>
            <person name="Ross R.P."/>
            <person name="Hill C."/>
        </authorList>
    </citation>
    <scope>NUCLEOTIDE SEQUENCE [LARGE SCALE GENOMIC DNA]</scope>
    <source>
        <strain evidence="2">cr61_1</strain>
    </source>
</reference>
<gene>
    <name evidence="1" type="primary">gp_67511</name>
</gene>